<organism evidence="1 2">
    <name type="scientific">Manganibacter manganicus</name>
    <dbReference type="NCBI Taxonomy" id="1873176"/>
    <lineage>
        <taxon>Bacteria</taxon>
        <taxon>Pseudomonadati</taxon>
        <taxon>Pseudomonadota</taxon>
        <taxon>Alphaproteobacteria</taxon>
        <taxon>Hyphomicrobiales</taxon>
        <taxon>Phyllobacteriaceae</taxon>
        <taxon>Manganibacter</taxon>
    </lineage>
</organism>
<sequence length="247" mass="27142">MTLQIQWHYRQGTRTADNRDHAGIGIRGDAVLAIVLDGSTSGSASGDFAREIARRMVDWFVAGAEAVTADTLIAQLRVTHAALTMVFRTDSASYVLVYLEATRPALVLHSGDCLVGRCEENGRIAWLTQPHTLANPLLPMAIESLAKDPTRHLLTRSFRSKRFITPDLNSFELDNRPLLVATDGFWAELKENQQVAFIEGLVGTVDQERDDCGVLSILRGGSGSEIELIDTEAAPNLYVAHGPNFRR</sequence>
<evidence type="ECO:0008006" key="3">
    <source>
        <dbReference type="Google" id="ProtNLM"/>
    </source>
</evidence>
<protein>
    <recommendedName>
        <fullName evidence="3">Serine/threonine protein phosphatase</fullName>
    </recommendedName>
</protein>
<dbReference type="AlphaFoldDB" id="A0A1V8RS98"/>
<dbReference type="OrthoDB" id="7004480at2"/>
<dbReference type="InterPro" id="IPR036457">
    <property type="entry name" value="PPM-type-like_dom_sf"/>
</dbReference>
<dbReference type="RefSeq" id="WP_080919180.1">
    <property type="nucleotide sequence ID" value="NZ_MDET01000011.1"/>
</dbReference>
<accession>A0A1V8RS98</accession>
<evidence type="ECO:0000313" key="1">
    <source>
        <dbReference type="EMBL" id="OQM75994.1"/>
    </source>
</evidence>
<reference evidence="1 2" key="1">
    <citation type="journal article" date="2016" name="Int. J. Syst. Evol. Microbiol.">
        <title>Pseudaminobacter manganicus sp. nov., isolated from sludge of a manganese mine.</title>
        <authorList>
            <person name="Li J."/>
            <person name="Huang J."/>
            <person name="Liao S."/>
            <person name="Wang G."/>
        </authorList>
    </citation>
    <scope>NUCLEOTIDE SEQUENCE [LARGE SCALE GENOMIC DNA]</scope>
    <source>
        <strain evidence="1 2">JH-7</strain>
    </source>
</reference>
<keyword evidence="2" id="KW-1185">Reference proteome</keyword>
<dbReference type="Gene3D" id="3.60.40.10">
    <property type="entry name" value="PPM-type phosphatase domain"/>
    <property type="match status" value="1"/>
</dbReference>
<dbReference type="Proteomes" id="UP000191905">
    <property type="component" value="Unassembled WGS sequence"/>
</dbReference>
<comment type="caution">
    <text evidence="1">The sequence shown here is derived from an EMBL/GenBank/DDBJ whole genome shotgun (WGS) entry which is preliminary data.</text>
</comment>
<gene>
    <name evidence="1" type="ORF">BFN67_16185</name>
</gene>
<dbReference type="STRING" id="1873176.BFN67_16185"/>
<name>A0A1V8RS98_9HYPH</name>
<proteinExistence type="predicted"/>
<dbReference type="SUPFAM" id="SSF81606">
    <property type="entry name" value="PP2C-like"/>
    <property type="match status" value="1"/>
</dbReference>
<evidence type="ECO:0000313" key="2">
    <source>
        <dbReference type="Proteomes" id="UP000191905"/>
    </source>
</evidence>
<dbReference type="EMBL" id="MDET01000011">
    <property type="protein sequence ID" value="OQM75994.1"/>
    <property type="molecule type" value="Genomic_DNA"/>
</dbReference>